<organism evidence="1 2">
    <name type="scientific">Yersinia aleksiciae</name>
    <dbReference type="NCBI Taxonomy" id="263819"/>
    <lineage>
        <taxon>Bacteria</taxon>
        <taxon>Pseudomonadati</taxon>
        <taxon>Pseudomonadota</taxon>
        <taxon>Gammaproteobacteria</taxon>
        <taxon>Enterobacterales</taxon>
        <taxon>Yersiniaceae</taxon>
        <taxon>Yersinia</taxon>
    </lineage>
</organism>
<dbReference type="AlphaFoldDB" id="A0A0T9UY44"/>
<evidence type="ECO:0000313" key="1">
    <source>
        <dbReference type="EMBL" id="CNL83225.1"/>
    </source>
</evidence>
<dbReference type="Proteomes" id="UP000040088">
    <property type="component" value="Unassembled WGS sequence"/>
</dbReference>
<gene>
    <name evidence="1" type="ORF">ERS008460_03880</name>
</gene>
<evidence type="ECO:0000313" key="2">
    <source>
        <dbReference type="Proteomes" id="UP000040088"/>
    </source>
</evidence>
<sequence length="40" mass="4417">MFANVFHPAPFSPLISVAECQANKQTLMREHDASTPGEPF</sequence>
<protein>
    <submittedName>
        <fullName evidence="1">Uncharacterized protein</fullName>
    </submittedName>
</protein>
<accession>A0A0T9UY44</accession>
<name>A0A0T9UY44_YERAE</name>
<dbReference type="EMBL" id="CQEM01000025">
    <property type="protein sequence ID" value="CNL83225.1"/>
    <property type="molecule type" value="Genomic_DNA"/>
</dbReference>
<proteinExistence type="predicted"/>
<reference evidence="2" key="1">
    <citation type="submission" date="2015-03" db="EMBL/GenBank/DDBJ databases">
        <authorList>
            <consortium name="Pathogen Informatics"/>
        </authorList>
    </citation>
    <scope>NUCLEOTIDE SEQUENCE [LARGE SCALE GENOMIC DNA]</scope>
    <source>
        <strain evidence="2">IP27925</strain>
    </source>
</reference>